<comment type="caution">
    <text evidence="1">The sequence shown here is derived from an EMBL/GenBank/DDBJ whole genome shotgun (WGS) entry which is preliminary data.</text>
</comment>
<organism evidence="1 2">
    <name type="scientific">Elysia crispata</name>
    <name type="common">lettuce slug</name>
    <dbReference type="NCBI Taxonomy" id="231223"/>
    <lineage>
        <taxon>Eukaryota</taxon>
        <taxon>Metazoa</taxon>
        <taxon>Spiralia</taxon>
        <taxon>Lophotrochozoa</taxon>
        <taxon>Mollusca</taxon>
        <taxon>Gastropoda</taxon>
        <taxon>Heterobranchia</taxon>
        <taxon>Euthyneura</taxon>
        <taxon>Panpulmonata</taxon>
        <taxon>Sacoglossa</taxon>
        <taxon>Placobranchoidea</taxon>
        <taxon>Plakobranchidae</taxon>
        <taxon>Elysia</taxon>
    </lineage>
</organism>
<evidence type="ECO:0000313" key="1">
    <source>
        <dbReference type="EMBL" id="KAK3803616.1"/>
    </source>
</evidence>
<accession>A0AAE1BE45</accession>
<evidence type="ECO:0000313" key="2">
    <source>
        <dbReference type="Proteomes" id="UP001283361"/>
    </source>
</evidence>
<protein>
    <submittedName>
        <fullName evidence="1">Uncharacterized protein</fullName>
    </submittedName>
</protein>
<proteinExistence type="predicted"/>
<dbReference type="Proteomes" id="UP001283361">
    <property type="component" value="Unassembled WGS sequence"/>
</dbReference>
<sequence length="114" mass="13212">MNPQSYDRLYFLGEQKNFSSQPYDVTYSMNGTPSSTKQRSSVTEELMFLSEEIVWDRSHISVPTVDGVDPKYRCLQSDMEHSDLSPHFIKSRFPNLDQAGFKQARLCIPGERER</sequence>
<keyword evidence="2" id="KW-1185">Reference proteome</keyword>
<dbReference type="EMBL" id="JAWDGP010000113">
    <property type="protein sequence ID" value="KAK3803616.1"/>
    <property type="molecule type" value="Genomic_DNA"/>
</dbReference>
<name>A0AAE1BE45_9GAST</name>
<gene>
    <name evidence="1" type="ORF">RRG08_023333</name>
</gene>
<dbReference type="AlphaFoldDB" id="A0AAE1BE45"/>
<reference evidence="1" key="1">
    <citation type="journal article" date="2023" name="G3 (Bethesda)">
        <title>A reference genome for the long-term kleptoplast-retaining sea slug Elysia crispata morphotype clarki.</title>
        <authorList>
            <person name="Eastman K.E."/>
            <person name="Pendleton A.L."/>
            <person name="Shaikh M.A."/>
            <person name="Suttiyut T."/>
            <person name="Ogas R."/>
            <person name="Tomko P."/>
            <person name="Gavelis G."/>
            <person name="Widhalm J.R."/>
            <person name="Wisecaver J.H."/>
        </authorList>
    </citation>
    <scope>NUCLEOTIDE SEQUENCE</scope>
    <source>
        <strain evidence="1">ECLA1</strain>
    </source>
</reference>